<evidence type="ECO:0000313" key="3">
    <source>
        <dbReference type="EMBL" id="CRL45031.1"/>
    </source>
</evidence>
<reference evidence="3 4" key="1">
    <citation type="submission" date="2015-05" db="EMBL/GenBank/DDBJ databases">
        <authorList>
            <person name="Goodhead I."/>
        </authorList>
    </citation>
    <scope>NUCLEOTIDE SEQUENCE [LARGE SCALE GENOMIC DNA]</scope>
    <source>
        <strain evidence="4">morsitans</strain>
    </source>
</reference>
<feature type="region of interest" description="Disordered" evidence="1">
    <location>
        <begin position="77"/>
        <end position="103"/>
    </location>
</feature>
<keyword evidence="2" id="KW-1133">Transmembrane helix</keyword>
<feature type="transmembrane region" description="Helical" evidence="2">
    <location>
        <begin position="42"/>
        <end position="66"/>
    </location>
</feature>
<sequence length="103" mass="11103">MGQNMMAGSAPSGRATLRKTLTLFQVVVIGLAYLQPMTLFDIFGIVLGLTDGHMATAYAGAVCRVVHRTHRAQLRQAGPSLFSRPARPIPMRKKPLAPASASW</sequence>
<gene>
    <name evidence="3" type="primary">plaP_1</name>
    <name evidence="3" type="ORF">SGGMMB4_02507</name>
</gene>
<dbReference type="EMBL" id="LN854557">
    <property type="protein sequence ID" value="CRL45031.1"/>
    <property type="molecule type" value="Genomic_DNA"/>
</dbReference>
<keyword evidence="2" id="KW-0812">Transmembrane</keyword>
<name>A0A193QIN7_SODGM</name>
<feature type="transmembrane region" description="Helical" evidence="2">
    <location>
        <begin position="20"/>
        <end position="36"/>
    </location>
</feature>
<evidence type="ECO:0000256" key="2">
    <source>
        <dbReference type="SAM" id="Phobius"/>
    </source>
</evidence>
<evidence type="ECO:0000313" key="4">
    <source>
        <dbReference type="Proteomes" id="UP000245838"/>
    </source>
</evidence>
<keyword evidence="2" id="KW-0472">Membrane</keyword>
<protein>
    <submittedName>
        <fullName evidence="3">Low-affinity putrescine importer PlaP</fullName>
    </submittedName>
</protein>
<organism evidence="3 4">
    <name type="scientific">Sodalis glossinidius (strain morsitans)</name>
    <dbReference type="NCBI Taxonomy" id="343509"/>
    <lineage>
        <taxon>Bacteria</taxon>
        <taxon>Pseudomonadati</taxon>
        <taxon>Pseudomonadota</taxon>
        <taxon>Gammaproteobacteria</taxon>
        <taxon>Enterobacterales</taxon>
        <taxon>Bruguierivoracaceae</taxon>
        <taxon>Sodalis</taxon>
    </lineage>
</organism>
<proteinExistence type="predicted"/>
<dbReference type="AlphaFoldDB" id="A0A193QIN7"/>
<accession>A0A193QIN7</accession>
<evidence type="ECO:0000256" key="1">
    <source>
        <dbReference type="SAM" id="MobiDB-lite"/>
    </source>
</evidence>
<dbReference type="Proteomes" id="UP000245838">
    <property type="component" value="Chromosome sggmmb4_Chromosome"/>
</dbReference>